<dbReference type="STRING" id="151549.A0A4C1Y6Z4"/>
<dbReference type="GO" id="GO:0055120">
    <property type="term" value="C:striated muscle dense body"/>
    <property type="evidence" value="ECO:0007669"/>
    <property type="project" value="TreeGrafter"/>
</dbReference>
<dbReference type="GO" id="GO:0003676">
    <property type="term" value="F:nucleic acid binding"/>
    <property type="evidence" value="ECO:0007669"/>
    <property type="project" value="InterPro"/>
</dbReference>
<dbReference type="Proteomes" id="UP000299102">
    <property type="component" value="Unassembled WGS sequence"/>
</dbReference>
<feature type="transmembrane region" description="Helical" evidence="2">
    <location>
        <begin position="226"/>
        <end position="249"/>
    </location>
</feature>
<feature type="transmembrane region" description="Helical" evidence="2">
    <location>
        <begin position="125"/>
        <end position="147"/>
    </location>
</feature>
<comment type="similarity">
    <text evidence="1">Belongs to the unc-93 family.</text>
</comment>
<accession>A0A4C1Y6Z4</accession>
<keyword evidence="2" id="KW-1133">Transmembrane helix</keyword>
<dbReference type="GO" id="GO:0006937">
    <property type="term" value="P:regulation of muscle contraction"/>
    <property type="evidence" value="ECO:0007669"/>
    <property type="project" value="TreeGrafter"/>
</dbReference>
<sequence length="338" mass="37616">MGHSPYSPDLASNYFYLIPSAKDKLRGQRFQSREEAVDAFKMHVLEIPQSEWKKCYQNWFPHVQKLKMSNVATEPPKNPGGTIRIVKNAFMISLAFMFQFTAYNGAANLQSSINAEAGLGMASLAGVYVGLVVSNIFLPVMVINYALGPDRDSDIEPILKLESLLNIVVTNNQSAEIKNSFHSPASEVVSKNECHKWLGCKWSMSVAFLIYMPYIASQLWPKFSTLVPTALLLGLAGGPLWCAKCTYLTVASEAHNRISGIPAEVIVVRLFGMFYMIFQLSQVWGNLISSLVDPGNPKNVLQGSVELSNLSDCRVLAKVPYSPDFFWKRVPYNPANYV</sequence>
<dbReference type="GO" id="GO:0015459">
    <property type="term" value="F:potassium channel regulator activity"/>
    <property type="evidence" value="ECO:0007669"/>
    <property type="project" value="TreeGrafter"/>
</dbReference>
<feature type="transmembrane region" description="Helical" evidence="2">
    <location>
        <begin position="85"/>
        <end position="105"/>
    </location>
</feature>
<evidence type="ECO:0000256" key="1">
    <source>
        <dbReference type="ARBA" id="ARBA00009172"/>
    </source>
</evidence>
<keyword evidence="2" id="KW-0812">Transmembrane</keyword>
<evidence type="ECO:0000313" key="4">
    <source>
        <dbReference type="Proteomes" id="UP000299102"/>
    </source>
</evidence>
<dbReference type="OrthoDB" id="10252139at2759"/>
<dbReference type="PANTHER" id="PTHR19444">
    <property type="entry name" value="UNC-93 RELATED"/>
    <property type="match status" value="1"/>
</dbReference>
<feature type="transmembrane region" description="Helical" evidence="2">
    <location>
        <begin position="202"/>
        <end position="220"/>
    </location>
</feature>
<keyword evidence="4" id="KW-1185">Reference proteome</keyword>
<evidence type="ECO:0000313" key="3">
    <source>
        <dbReference type="EMBL" id="GBP70339.1"/>
    </source>
</evidence>
<comment type="caution">
    <text evidence="3">The sequence shown here is derived from an EMBL/GenBank/DDBJ whole genome shotgun (WGS) entry which is preliminary data.</text>
</comment>
<evidence type="ECO:0000256" key="2">
    <source>
        <dbReference type="SAM" id="Phobius"/>
    </source>
</evidence>
<proteinExistence type="inferred from homology"/>
<dbReference type="InterPro" id="IPR036397">
    <property type="entry name" value="RNaseH_sf"/>
</dbReference>
<name>A0A4C1Y6Z4_EUMVA</name>
<keyword evidence="2" id="KW-0472">Membrane</keyword>
<dbReference type="AlphaFoldDB" id="A0A4C1Y6Z4"/>
<dbReference type="EMBL" id="BGZK01001070">
    <property type="protein sequence ID" value="GBP70339.1"/>
    <property type="molecule type" value="Genomic_DNA"/>
</dbReference>
<dbReference type="InterPro" id="IPR051951">
    <property type="entry name" value="UNC-93_regulatory"/>
</dbReference>
<gene>
    <name evidence="3" type="ORF">EVAR_48266_1</name>
</gene>
<feature type="transmembrane region" description="Helical" evidence="2">
    <location>
        <begin position="261"/>
        <end position="278"/>
    </location>
</feature>
<organism evidence="3 4">
    <name type="scientific">Eumeta variegata</name>
    <name type="common">Bagworm moth</name>
    <name type="synonym">Eumeta japonica</name>
    <dbReference type="NCBI Taxonomy" id="151549"/>
    <lineage>
        <taxon>Eukaryota</taxon>
        <taxon>Metazoa</taxon>
        <taxon>Ecdysozoa</taxon>
        <taxon>Arthropoda</taxon>
        <taxon>Hexapoda</taxon>
        <taxon>Insecta</taxon>
        <taxon>Pterygota</taxon>
        <taxon>Neoptera</taxon>
        <taxon>Endopterygota</taxon>
        <taxon>Lepidoptera</taxon>
        <taxon>Glossata</taxon>
        <taxon>Ditrysia</taxon>
        <taxon>Tineoidea</taxon>
        <taxon>Psychidae</taxon>
        <taxon>Oiketicinae</taxon>
        <taxon>Eumeta</taxon>
    </lineage>
</organism>
<reference evidence="3 4" key="1">
    <citation type="journal article" date="2019" name="Commun. Biol.">
        <title>The bagworm genome reveals a unique fibroin gene that provides high tensile strength.</title>
        <authorList>
            <person name="Kono N."/>
            <person name="Nakamura H."/>
            <person name="Ohtoshi R."/>
            <person name="Tomita M."/>
            <person name="Numata K."/>
            <person name="Arakawa K."/>
        </authorList>
    </citation>
    <scope>NUCLEOTIDE SEQUENCE [LARGE SCALE GENOMIC DNA]</scope>
</reference>
<dbReference type="PANTHER" id="PTHR19444:SF50">
    <property type="match status" value="1"/>
</dbReference>
<dbReference type="Gene3D" id="3.30.420.10">
    <property type="entry name" value="Ribonuclease H-like superfamily/Ribonuclease H"/>
    <property type="match status" value="1"/>
</dbReference>
<dbReference type="GO" id="GO:0043266">
    <property type="term" value="P:regulation of potassium ion transport"/>
    <property type="evidence" value="ECO:0007669"/>
    <property type="project" value="TreeGrafter"/>
</dbReference>
<protein>
    <submittedName>
        <fullName evidence="3">UNC93-like protein</fullName>
    </submittedName>
</protein>
<dbReference type="GO" id="GO:0005886">
    <property type="term" value="C:plasma membrane"/>
    <property type="evidence" value="ECO:0007669"/>
    <property type="project" value="TreeGrafter"/>
</dbReference>